<dbReference type="InterPro" id="IPR011333">
    <property type="entry name" value="SKP1/BTB/POZ_sf"/>
</dbReference>
<feature type="compositionally biased region" description="Low complexity" evidence="1">
    <location>
        <begin position="157"/>
        <end position="172"/>
    </location>
</feature>
<feature type="region of interest" description="Disordered" evidence="1">
    <location>
        <begin position="157"/>
        <end position="184"/>
    </location>
</feature>
<keyword evidence="3" id="KW-1185">Reference proteome</keyword>
<evidence type="ECO:0000256" key="1">
    <source>
        <dbReference type="SAM" id="MobiDB-lite"/>
    </source>
</evidence>
<name>A0A1L7XQ31_9HELO</name>
<dbReference type="Proteomes" id="UP000184330">
    <property type="component" value="Unassembled WGS sequence"/>
</dbReference>
<evidence type="ECO:0000313" key="3">
    <source>
        <dbReference type="Proteomes" id="UP000184330"/>
    </source>
</evidence>
<sequence length="285" mass="32540">MKLNKIKMKDRIHISVAEAVGGKMYAVALRELDLEYQILDVVLDFFKSDLYLPPFFIQRLYRLAGTTAAIKKFALYSYRHIHLTRARQDPTFWTRNWLQKVLAASPGLSFDFIELLMSHNQEAPDPTKLPRFLRVPPRLVHLQLASMLNLLALTPQTRQIPSPSSPQSASNTMPSSQKGEEPAVDVTEKAQPTFLLAIGCKVVELTFGERKEHLVVHKKLLCERIPCFRKIFNGDSKEALSKSATFSEDYLDAMEVSLYWAYHDTPPKLRFSSRAVLKTARFTIS</sequence>
<organism evidence="2 3">
    <name type="scientific">Phialocephala subalpina</name>
    <dbReference type="NCBI Taxonomy" id="576137"/>
    <lineage>
        <taxon>Eukaryota</taxon>
        <taxon>Fungi</taxon>
        <taxon>Dikarya</taxon>
        <taxon>Ascomycota</taxon>
        <taxon>Pezizomycotina</taxon>
        <taxon>Leotiomycetes</taxon>
        <taxon>Helotiales</taxon>
        <taxon>Mollisiaceae</taxon>
        <taxon>Phialocephala</taxon>
        <taxon>Phialocephala fortinii species complex</taxon>
    </lineage>
</organism>
<dbReference type="EMBL" id="FJOG01000042">
    <property type="protein sequence ID" value="CZR67129.1"/>
    <property type="molecule type" value="Genomic_DNA"/>
</dbReference>
<dbReference type="OrthoDB" id="6359816at2759"/>
<proteinExistence type="predicted"/>
<dbReference type="AlphaFoldDB" id="A0A1L7XQ31"/>
<dbReference type="Gene3D" id="3.30.710.10">
    <property type="entry name" value="Potassium Channel Kv1.1, Chain A"/>
    <property type="match status" value="1"/>
</dbReference>
<gene>
    <name evidence="2" type="ORF">PAC_17028</name>
</gene>
<accession>A0A1L7XQ31</accession>
<protein>
    <recommendedName>
        <fullName evidence="4">BTB domain-containing protein</fullName>
    </recommendedName>
</protein>
<evidence type="ECO:0008006" key="4">
    <source>
        <dbReference type="Google" id="ProtNLM"/>
    </source>
</evidence>
<evidence type="ECO:0000313" key="2">
    <source>
        <dbReference type="EMBL" id="CZR67129.1"/>
    </source>
</evidence>
<reference evidence="2 3" key="1">
    <citation type="submission" date="2016-03" db="EMBL/GenBank/DDBJ databases">
        <authorList>
            <person name="Ploux O."/>
        </authorList>
    </citation>
    <scope>NUCLEOTIDE SEQUENCE [LARGE SCALE GENOMIC DNA]</scope>
    <source>
        <strain evidence="2 3">UAMH 11012</strain>
    </source>
</reference>